<feature type="compositionally biased region" description="Acidic residues" evidence="3">
    <location>
        <begin position="191"/>
        <end position="207"/>
    </location>
</feature>
<dbReference type="GO" id="GO:0016020">
    <property type="term" value="C:membrane"/>
    <property type="evidence" value="ECO:0007669"/>
    <property type="project" value="UniProtKB-SubCell"/>
</dbReference>
<evidence type="ECO:0000256" key="2">
    <source>
        <dbReference type="SAM" id="Coils"/>
    </source>
</evidence>
<protein>
    <submittedName>
        <fullName evidence="5">CSON011653 protein</fullName>
    </submittedName>
</protein>
<dbReference type="PANTHER" id="PTHR15036">
    <property type="entry name" value="PIKACHURIN-LIKE PROTEIN"/>
    <property type="match status" value="1"/>
</dbReference>
<evidence type="ECO:0000313" key="5">
    <source>
        <dbReference type="EMBL" id="SSX24889.1"/>
    </source>
</evidence>
<dbReference type="InterPro" id="IPR050372">
    <property type="entry name" value="Neurexin-related_CASP"/>
</dbReference>
<comment type="caution">
    <text evidence="1">Lacks conserved residue(s) required for the propagation of feature annotation.</text>
</comment>
<reference evidence="5" key="1">
    <citation type="submission" date="2018-07" db="EMBL/GenBank/DDBJ databases">
        <authorList>
            <person name="Quirk P.G."/>
            <person name="Krulwich T.A."/>
        </authorList>
    </citation>
    <scope>NUCLEOTIDE SEQUENCE</scope>
</reference>
<gene>
    <name evidence="5" type="primary">CSON011653</name>
</gene>
<accession>A0A336M7N9</accession>
<feature type="coiled-coil region" evidence="2">
    <location>
        <begin position="314"/>
        <end position="343"/>
    </location>
</feature>
<proteinExistence type="predicted"/>
<dbReference type="SMART" id="SM00282">
    <property type="entry name" value="LamG"/>
    <property type="match status" value="1"/>
</dbReference>
<dbReference type="EMBL" id="UFQT01000514">
    <property type="protein sequence ID" value="SSX24889.1"/>
    <property type="molecule type" value="Genomic_DNA"/>
</dbReference>
<dbReference type="PROSITE" id="PS50025">
    <property type="entry name" value="LAM_G_DOMAIN"/>
    <property type="match status" value="2"/>
</dbReference>
<dbReference type="CDD" id="cd00110">
    <property type="entry name" value="LamG"/>
    <property type="match status" value="1"/>
</dbReference>
<feature type="domain" description="Laminin G" evidence="4">
    <location>
        <begin position="1"/>
        <end position="118"/>
    </location>
</feature>
<organism evidence="5">
    <name type="scientific">Culicoides sonorensis</name>
    <name type="common">Biting midge</name>
    <dbReference type="NCBI Taxonomy" id="179676"/>
    <lineage>
        <taxon>Eukaryota</taxon>
        <taxon>Metazoa</taxon>
        <taxon>Ecdysozoa</taxon>
        <taxon>Arthropoda</taxon>
        <taxon>Hexapoda</taxon>
        <taxon>Insecta</taxon>
        <taxon>Pterygota</taxon>
        <taxon>Neoptera</taxon>
        <taxon>Endopterygota</taxon>
        <taxon>Diptera</taxon>
        <taxon>Nematocera</taxon>
        <taxon>Chironomoidea</taxon>
        <taxon>Ceratopogonidae</taxon>
        <taxon>Ceratopogoninae</taxon>
        <taxon>Culicoides</taxon>
        <taxon>Monoculicoides</taxon>
    </lineage>
</organism>
<name>A0A336M7N9_CULSO</name>
<dbReference type="Gene3D" id="2.60.120.200">
    <property type="match status" value="2"/>
</dbReference>
<feature type="region of interest" description="Disordered" evidence="3">
    <location>
        <begin position="430"/>
        <end position="458"/>
    </location>
</feature>
<dbReference type="PANTHER" id="PTHR15036:SF85">
    <property type="entry name" value="SP2353, ISOFORM A"/>
    <property type="match status" value="1"/>
</dbReference>
<dbReference type="FunFam" id="2.60.120.200:FF:000224">
    <property type="entry name" value="SP2353, isoform A"/>
    <property type="match status" value="1"/>
</dbReference>
<feature type="region of interest" description="Disordered" evidence="3">
    <location>
        <begin position="191"/>
        <end position="228"/>
    </location>
</feature>
<dbReference type="InterPro" id="IPR013320">
    <property type="entry name" value="ConA-like_dom_sf"/>
</dbReference>
<evidence type="ECO:0000256" key="1">
    <source>
        <dbReference type="PROSITE-ProRule" id="PRU00122"/>
    </source>
</evidence>
<evidence type="ECO:0000256" key="3">
    <source>
        <dbReference type="SAM" id="MobiDB-lite"/>
    </source>
</evidence>
<dbReference type="InterPro" id="IPR001791">
    <property type="entry name" value="Laminin_G"/>
</dbReference>
<feature type="domain" description="Laminin G" evidence="4">
    <location>
        <begin position="457"/>
        <end position="632"/>
    </location>
</feature>
<dbReference type="VEuPathDB" id="VectorBase:CSON011653"/>
<dbReference type="Pfam" id="PF00054">
    <property type="entry name" value="Laminin_G_1"/>
    <property type="match status" value="2"/>
</dbReference>
<dbReference type="AlphaFoldDB" id="A0A336M7N9"/>
<dbReference type="SUPFAM" id="SSF49899">
    <property type="entry name" value="Concanavalin A-like lectins/glucanases"/>
    <property type="match status" value="2"/>
</dbReference>
<sequence>MAQNSHLTNSTIGRAQDDFVFDGCLLKDKKNHFDFHLSIKIDQLPEVTTISPNGFWHLSLPHSLFLGGVHNMQTLPSSLREKGSFIGCIQKFVINEKPISIISEALGGSNVDNCPHACVARPCGAFAQCIPNLENYECQCNPNNNNAQLCNKAEEVPVKVLEEAVIAAHSSTEMSLIESDTTIVDDVLETVENEEDNNNNDDDDDGDIISSNKNKDYYYNDNESDDEDYINYESGSGMTTKTTYKTTEITSTPSTTSTTQKTTTTTRTKIMPKTISKKKIKKASIKSPYKKLIEDIESHYTLKGKYMLLDTPQTQKLKAASKKASEEEKKEKEEVNLENDQDINYIDNNNNHHISSDFIFNTNDLDDEDDDTEIDDEDQSQMSMQHAMRYQPEDDTVIDEILIDEMDKIMKDSNGNTDTRDEWKIFQRYVTPPSTPQPPSETSTQGASQKSDQRQHTGACFNGHDSYFHYSDAETMRQIISYQIDLNLRFKTHSNNGLILWSGRHSAQQDDDFLSLGIEEGFLHLRYNLGSGEVNIEYNTTVVSDGLWHRIRAVRNLQEGTLKVDGGKPIVQRSPGKLRQLNTDAGLYVGGMPDPLYYTRNRYPNGILGCISEVVLAGELKLDFDVTTCLDCAHNVEPGIL</sequence>
<dbReference type="OMA" id="RYEMEEY"/>
<keyword evidence="2" id="KW-0175">Coiled coil</keyword>
<evidence type="ECO:0000259" key="4">
    <source>
        <dbReference type="PROSITE" id="PS50025"/>
    </source>
</evidence>